<gene>
    <name evidence="2" type="ORF">RchiOBHm_Chr1g0378411</name>
</gene>
<evidence type="ECO:0000256" key="1">
    <source>
        <dbReference type="SAM" id="MobiDB-lite"/>
    </source>
</evidence>
<sequence length="52" mass="5428">MGGTNGDRPHPPPRLEGGSRFGNCNRYRGSSGQFGCDKAGAPSLYTSSPISE</sequence>
<organism evidence="2 3">
    <name type="scientific">Rosa chinensis</name>
    <name type="common">China rose</name>
    <dbReference type="NCBI Taxonomy" id="74649"/>
    <lineage>
        <taxon>Eukaryota</taxon>
        <taxon>Viridiplantae</taxon>
        <taxon>Streptophyta</taxon>
        <taxon>Embryophyta</taxon>
        <taxon>Tracheophyta</taxon>
        <taxon>Spermatophyta</taxon>
        <taxon>Magnoliopsida</taxon>
        <taxon>eudicotyledons</taxon>
        <taxon>Gunneridae</taxon>
        <taxon>Pentapetalae</taxon>
        <taxon>rosids</taxon>
        <taxon>fabids</taxon>
        <taxon>Rosales</taxon>
        <taxon>Rosaceae</taxon>
        <taxon>Rosoideae</taxon>
        <taxon>Rosoideae incertae sedis</taxon>
        <taxon>Rosa</taxon>
    </lineage>
</organism>
<evidence type="ECO:0000313" key="3">
    <source>
        <dbReference type="Proteomes" id="UP000238479"/>
    </source>
</evidence>
<proteinExistence type="predicted"/>
<dbReference type="EMBL" id="PDCK01000039">
    <property type="protein sequence ID" value="PRQ60183.1"/>
    <property type="molecule type" value="Genomic_DNA"/>
</dbReference>
<name>A0A2P6SNE6_ROSCH</name>
<dbReference type="Proteomes" id="UP000238479">
    <property type="component" value="Chromosome 1"/>
</dbReference>
<comment type="caution">
    <text evidence="2">The sequence shown here is derived from an EMBL/GenBank/DDBJ whole genome shotgun (WGS) entry which is preliminary data.</text>
</comment>
<evidence type="ECO:0000313" key="2">
    <source>
        <dbReference type="EMBL" id="PRQ60183.1"/>
    </source>
</evidence>
<dbReference type="Gramene" id="PRQ60183">
    <property type="protein sequence ID" value="PRQ60183"/>
    <property type="gene ID" value="RchiOBHm_Chr1g0378411"/>
</dbReference>
<protein>
    <submittedName>
        <fullName evidence="2">Uncharacterized protein</fullName>
    </submittedName>
</protein>
<dbReference type="AlphaFoldDB" id="A0A2P6SNE6"/>
<keyword evidence="3" id="KW-1185">Reference proteome</keyword>
<feature type="region of interest" description="Disordered" evidence="1">
    <location>
        <begin position="1"/>
        <end position="52"/>
    </location>
</feature>
<reference evidence="2 3" key="1">
    <citation type="journal article" date="2018" name="Nat. Genet.">
        <title>The Rosa genome provides new insights in the design of modern roses.</title>
        <authorList>
            <person name="Bendahmane M."/>
        </authorList>
    </citation>
    <scope>NUCLEOTIDE SEQUENCE [LARGE SCALE GENOMIC DNA]</scope>
    <source>
        <strain evidence="3">cv. Old Blush</strain>
    </source>
</reference>
<accession>A0A2P6SNE6</accession>